<evidence type="ECO:0008006" key="3">
    <source>
        <dbReference type="Google" id="ProtNLM"/>
    </source>
</evidence>
<dbReference type="STRING" id="1813019.A2J15_02210"/>
<gene>
    <name evidence="1" type="ORF">DZD40_00125</name>
</gene>
<dbReference type="AlphaFoldDB" id="A0A424Z2U8"/>
<evidence type="ECO:0000313" key="1">
    <source>
        <dbReference type="EMBL" id="RQD88643.1"/>
    </source>
</evidence>
<evidence type="ECO:0000313" key="2">
    <source>
        <dbReference type="Proteomes" id="UP000286095"/>
    </source>
</evidence>
<dbReference type="SUPFAM" id="SSF50978">
    <property type="entry name" value="WD40 repeat-like"/>
    <property type="match status" value="1"/>
</dbReference>
<organism evidence="1 2">
    <name type="scientific">Campylobacter hepaticus</name>
    <dbReference type="NCBI Taxonomy" id="1813019"/>
    <lineage>
        <taxon>Bacteria</taxon>
        <taxon>Pseudomonadati</taxon>
        <taxon>Campylobacterota</taxon>
        <taxon>Epsilonproteobacteria</taxon>
        <taxon>Campylobacterales</taxon>
        <taxon>Campylobacteraceae</taxon>
        <taxon>Campylobacter</taxon>
    </lineage>
</organism>
<reference evidence="1 2" key="1">
    <citation type="submission" date="2018-08" db="EMBL/GenBank/DDBJ databases">
        <title>Survival mechanisms of Campylobacter hepaticus identified by genomic analysis and comparative transcriptomic analysis of in vivo and in vitro derived bacteria.</title>
        <authorList>
            <person name="Van T.T.H."/>
            <person name="Moore R.J."/>
        </authorList>
    </citation>
    <scope>NUCLEOTIDE SEQUENCE [LARGE SCALE GENOMIC DNA]</scope>
    <source>
        <strain evidence="1 2">54L</strain>
    </source>
</reference>
<dbReference type="InterPro" id="IPR015943">
    <property type="entry name" value="WD40/YVTN_repeat-like_dom_sf"/>
</dbReference>
<dbReference type="InterPro" id="IPR036322">
    <property type="entry name" value="WD40_repeat_dom_sf"/>
</dbReference>
<accession>A0A424Z2U8</accession>
<name>A0A424Z2U8_9BACT</name>
<comment type="caution">
    <text evidence="1">The sequence shown here is derived from an EMBL/GenBank/DDBJ whole genome shotgun (WGS) entry which is preliminary data.</text>
</comment>
<dbReference type="Proteomes" id="UP000286095">
    <property type="component" value="Unassembled WGS sequence"/>
</dbReference>
<dbReference type="EMBL" id="QURW01000001">
    <property type="protein sequence ID" value="RQD88643.1"/>
    <property type="molecule type" value="Genomic_DNA"/>
</dbReference>
<protein>
    <recommendedName>
        <fullName evidence="3">Lipoprotein</fullName>
    </recommendedName>
</protein>
<proteinExistence type="predicted"/>
<dbReference type="PROSITE" id="PS51257">
    <property type="entry name" value="PROKAR_LIPOPROTEIN"/>
    <property type="match status" value="1"/>
</dbReference>
<dbReference type="Gene3D" id="2.130.10.10">
    <property type="entry name" value="YVTN repeat-like/Quinoprotein amine dehydrogenase"/>
    <property type="match status" value="1"/>
</dbReference>
<dbReference type="RefSeq" id="WP_124134110.1">
    <property type="nucleotide sequence ID" value="NZ_QURW01000001.1"/>
</dbReference>
<sequence length="333" mass="38094">MKNIFLTLFCLIFLYACGTKRQYFQPEYISTNLKHNSNLKSKIIDWNLESAKLNNNTAILKNNIPINDFKIPKNYMLLTYQDGEYVVADNDGNLKIFDNSYHEIYTFKFDASVISISLNGDDLALVLANNTIILANRSLGIKFSQTLTSAPAQDSRAANPIFFDDIIVYPTLDGKILLLSKTKLQIIKDVVISAENFFNNVIYLNVIEDKLIAATAKKIILVSPAKTLYLDANIKDIALSNSNIFILEKDGNIIKTDYQLKKITQKKFEFAIFIKSTVYNNFLYIFEKTGFLIQSDLNLENIQIFKLSEAVDKMSFMGNDKFYYEDKILDLSR</sequence>